<sequence>MLSSGSQEYDASSLRPLGLVKEVRHAEIAKTAFLALEPSSV</sequence>
<protein>
    <submittedName>
        <fullName evidence="1">Uncharacterized protein</fullName>
    </submittedName>
</protein>
<dbReference type="EMBL" id="WOWK01000013">
    <property type="protein sequence ID" value="KAF0329221.1"/>
    <property type="molecule type" value="Genomic_DNA"/>
</dbReference>
<proteinExistence type="predicted"/>
<organism evidence="1 2">
    <name type="scientific">Colletotrichum asianum</name>
    <dbReference type="NCBI Taxonomy" id="702518"/>
    <lineage>
        <taxon>Eukaryota</taxon>
        <taxon>Fungi</taxon>
        <taxon>Dikarya</taxon>
        <taxon>Ascomycota</taxon>
        <taxon>Pezizomycotina</taxon>
        <taxon>Sordariomycetes</taxon>
        <taxon>Hypocreomycetidae</taxon>
        <taxon>Glomerellales</taxon>
        <taxon>Glomerellaceae</taxon>
        <taxon>Colletotrichum</taxon>
        <taxon>Colletotrichum gloeosporioides species complex</taxon>
    </lineage>
</organism>
<dbReference type="Proteomes" id="UP000434172">
    <property type="component" value="Unassembled WGS sequence"/>
</dbReference>
<dbReference type="AlphaFoldDB" id="A0A8H3WI99"/>
<evidence type="ECO:0000313" key="2">
    <source>
        <dbReference type="Proteomes" id="UP000434172"/>
    </source>
</evidence>
<keyword evidence="2" id="KW-1185">Reference proteome</keyword>
<gene>
    <name evidence="1" type="ORF">GQ607_003530</name>
</gene>
<evidence type="ECO:0000313" key="1">
    <source>
        <dbReference type="EMBL" id="KAF0329221.1"/>
    </source>
</evidence>
<reference evidence="1 2" key="1">
    <citation type="submission" date="2019-12" db="EMBL/GenBank/DDBJ databases">
        <title>A genome sequence resource for the geographically widespread anthracnose pathogen Colletotrichum asianum.</title>
        <authorList>
            <person name="Meng Y."/>
        </authorList>
    </citation>
    <scope>NUCLEOTIDE SEQUENCE [LARGE SCALE GENOMIC DNA]</scope>
    <source>
        <strain evidence="1 2">ICMP 18580</strain>
    </source>
</reference>
<comment type="caution">
    <text evidence="1">The sequence shown here is derived from an EMBL/GenBank/DDBJ whole genome shotgun (WGS) entry which is preliminary data.</text>
</comment>
<name>A0A8H3WI99_9PEZI</name>
<accession>A0A8H3WI99</accession>